<organism evidence="1 2">
    <name type="scientific">Bariatricus massiliensis</name>
    <dbReference type="NCBI Taxonomy" id="1745713"/>
    <lineage>
        <taxon>Bacteria</taxon>
        <taxon>Bacillati</taxon>
        <taxon>Bacillota</taxon>
        <taxon>Clostridia</taxon>
        <taxon>Lachnospirales</taxon>
        <taxon>Lachnospiraceae</taxon>
        <taxon>Bariatricus</taxon>
    </lineage>
</organism>
<evidence type="ECO:0000313" key="2">
    <source>
        <dbReference type="Proteomes" id="UP001299546"/>
    </source>
</evidence>
<gene>
    <name evidence="1" type="ORF">LIZ65_01665</name>
</gene>
<proteinExistence type="predicted"/>
<name>A0ABS8DC46_9FIRM</name>
<protein>
    <recommendedName>
        <fullName evidence="3">PD-(D/E)XK nuclease family transposase</fullName>
    </recommendedName>
</protein>
<dbReference type="Proteomes" id="UP001299546">
    <property type="component" value="Unassembled WGS sequence"/>
</dbReference>
<evidence type="ECO:0008006" key="3">
    <source>
        <dbReference type="Google" id="ProtNLM"/>
    </source>
</evidence>
<reference evidence="1 2" key="1">
    <citation type="submission" date="2021-10" db="EMBL/GenBank/DDBJ databases">
        <title>Collection of gut derived symbiotic bacterial strains cultured from healthy donors.</title>
        <authorList>
            <person name="Lin H."/>
            <person name="Littmann E."/>
            <person name="Kohout C."/>
            <person name="Pamer E.G."/>
        </authorList>
    </citation>
    <scope>NUCLEOTIDE SEQUENCE [LARGE SCALE GENOMIC DNA]</scope>
    <source>
        <strain evidence="1 2">DFI.1.165</strain>
    </source>
</reference>
<dbReference type="EMBL" id="JAJCIS010000001">
    <property type="protein sequence ID" value="MCB7385981.1"/>
    <property type="molecule type" value="Genomic_DNA"/>
</dbReference>
<evidence type="ECO:0000313" key="1">
    <source>
        <dbReference type="EMBL" id="MCB7385981.1"/>
    </source>
</evidence>
<dbReference type="RefSeq" id="WP_066732035.1">
    <property type="nucleotide sequence ID" value="NZ_JAJCIQ010000001.1"/>
</dbReference>
<comment type="caution">
    <text evidence="1">The sequence shown here is derived from an EMBL/GenBank/DDBJ whole genome shotgun (WGS) entry which is preliminary data.</text>
</comment>
<accession>A0ABS8DC46</accession>
<sequence>MKKEIFREMSDDSLKIQYDAQCKRVLGNKIILAWIMKYTMKEFALFSVDEIVECIEGEPEIGTVGMNPGETNRKTPANEKVTGLAQEDKIPNEGSVTYDIRFFACYPKGKEKIKVIINVEAQTRFRPGYSLVTRGIYYGARMLSAQQGREFVAPDYDSIKKVCSVWICMAAPDYIGNAVAKYSMEKKDIVPGMPDIPKEYDKISVVMVCLNSKEWIDGAKRQNRLTELLNVLLSPEISGEAKVRILQDDFEIVMEYGLEKEMRLMCNLSEYVEEKGIEKGIERGIEALILDNLEERKNKEQIIAKLMKRLSLSRQDAEQYFERYAGVLSP</sequence>
<keyword evidence="2" id="KW-1185">Reference proteome</keyword>